<dbReference type="Proteomes" id="UP000591131">
    <property type="component" value="Unassembled WGS sequence"/>
</dbReference>
<proteinExistence type="predicted"/>
<evidence type="ECO:0000256" key="1">
    <source>
        <dbReference type="SAM" id="SignalP"/>
    </source>
</evidence>
<sequence>MLAFATVPFILPILSSLSLTLPEPQISSVVPFEGPRVAQRAERITAFDGSRFEPRSDDFWGPYVLVGLKDSPLYYVEFDGKAYSLQYAHFSPADEDLATSYRIHEQWGGQYMLGADGRYYKRDQRGGGFIDDNGYQYQRSAEGIFYQKEGSTARGRRRQVEEL</sequence>
<comment type="caution">
    <text evidence="2">The sequence shown here is derived from an EMBL/GenBank/DDBJ whole genome shotgun (WGS) entry which is preliminary data.</text>
</comment>
<accession>A0A7J6MWM2</accession>
<organism evidence="2 3">
    <name type="scientific">Perkinsus chesapeaki</name>
    <name type="common">Clam parasite</name>
    <name type="synonym">Perkinsus andrewsi</name>
    <dbReference type="NCBI Taxonomy" id="330153"/>
    <lineage>
        <taxon>Eukaryota</taxon>
        <taxon>Sar</taxon>
        <taxon>Alveolata</taxon>
        <taxon>Perkinsozoa</taxon>
        <taxon>Perkinsea</taxon>
        <taxon>Perkinsida</taxon>
        <taxon>Perkinsidae</taxon>
        <taxon>Perkinsus</taxon>
    </lineage>
</organism>
<gene>
    <name evidence="2" type="ORF">FOL47_006812</name>
</gene>
<dbReference type="EMBL" id="JAAPAO010000039">
    <property type="protein sequence ID" value="KAF4676012.1"/>
    <property type="molecule type" value="Genomic_DNA"/>
</dbReference>
<keyword evidence="3" id="KW-1185">Reference proteome</keyword>
<dbReference type="AlphaFoldDB" id="A0A7J6MWM2"/>
<feature type="chain" id="PRO_5029866391" evidence="1">
    <location>
        <begin position="21"/>
        <end position="163"/>
    </location>
</feature>
<name>A0A7J6MWM2_PERCH</name>
<feature type="signal peptide" evidence="1">
    <location>
        <begin position="1"/>
        <end position="20"/>
    </location>
</feature>
<evidence type="ECO:0000313" key="2">
    <source>
        <dbReference type="EMBL" id="KAF4676012.1"/>
    </source>
</evidence>
<protein>
    <submittedName>
        <fullName evidence="2">Uncharacterized protein</fullName>
    </submittedName>
</protein>
<evidence type="ECO:0000313" key="3">
    <source>
        <dbReference type="Proteomes" id="UP000591131"/>
    </source>
</evidence>
<reference evidence="2 3" key="1">
    <citation type="submission" date="2020-04" db="EMBL/GenBank/DDBJ databases">
        <title>Perkinsus chesapeaki whole genome sequence.</title>
        <authorList>
            <person name="Bogema D.R."/>
        </authorList>
    </citation>
    <scope>NUCLEOTIDE SEQUENCE [LARGE SCALE GENOMIC DNA]</scope>
    <source>
        <strain evidence="2">ATCC PRA-425</strain>
    </source>
</reference>
<keyword evidence="1" id="KW-0732">Signal</keyword>